<gene>
    <name evidence="2" type="ORF">HMPREF3196_00774</name>
</gene>
<comment type="caution">
    <text evidence="2">The sequence shown here is derived from an EMBL/GenBank/DDBJ whole genome shotgun (WGS) entry which is preliminary data.</text>
</comment>
<accession>A0A133KR20</accession>
<feature type="region of interest" description="Disordered" evidence="1">
    <location>
        <begin position="72"/>
        <end position="98"/>
    </location>
</feature>
<evidence type="ECO:0000256" key="1">
    <source>
        <dbReference type="SAM" id="MobiDB-lite"/>
    </source>
</evidence>
<protein>
    <submittedName>
        <fullName evidence="2">Uncharacterized protein</fullName>
    </submittedName>
</protein>
<organism evidence="2 3">
    <name type="scientific">Bifidobacterium bifidum</name>
    <dbReference type="NCBI Taxonomy" id="1681"/>
    <lineage>
        <taxon>Bacteria</taxon>
        <taxon>Bacillati</taxon>
        <taxon>Actinomycetota</taxon>
        <taxon>Actinomycetes</taxon>
        <taxon>Bifidobacteriales</taxon>
        <taxon>Bifidobacteriaceae</taxon>
        <taxon>Bifidobacterium</taxon>
    </lineage>
</organism>
<dbReference type="EMBL" id="LRPO01000022">
    <property type="protein sequence ID" value="KWZ81916.1"/>
    <property type="molecule type" value="Genomic_DNA"/>
</dbReference>
<name>A0A133KR20_BIFBI</name>
<reference evidence="2 3" key="1">
    <citation type="submission" date="2016-01" db="EMBL/GenBank/DDBJ databases">
        <authorList>
            <person name="Oliw E.H."/>
        </authorList>
    </citation>
    <scope>NUCLEOTIDE SEQUENCE [LARGE SCALE GENOMIC DNA]</scope>
    <source>
        <strain evidence="2 3">MJR8628B</strain>
    </source>
</reference>
<dbReference type="AlphaFoldDB" id="A0A133KR20"/>
<proteinExistence type="predicted"/>
<evidence type="ECO:0000313" key="2">
    <source>
        <dbReference type="EMBL" id="KWZ81916.1"/>
    </source>
</evidence>
<feature type="compositionally biased region" description="Basic residues" evidence="1">
    <location>
        <begin position="72"/>
        <end position="88"/>
    </location>
</feature>
<dbReference type="Proteomes" id="UP000070092">
    <property type="component" value="Unassembled WGS sequence"/>
</dbReference>
<dbReference type="PATRIC" id="fig|1681.53.peg.764"/>
<feature type="compositionally biased region" description="Basic residues" evidence="1">
    <location>
        <begin position="233"/>
        <end position="244"/>
    </location>
</feature>
<feature type="region of interest" description="Disordered" evidence="1">
    <location>
        <begin position="224"/>
        <end position="244"/>
    </location>
</feature>
<evidence type="ECO:0000313" key="3">
    <source>
        <dbReference type="Proteomes" id="UP000070092"/>
    </source>
</evidence>
<sequence>MAAIEDNRANVTARMRSYGHPDAVEEVMCDLMEQTLTALRRWRNYEDRRPLAALVNHLVAPTCAEWMDRSRPKHRVGMTHSPSRKAGRRPAPSDPEDIPAQRAWLARELGDMAGDRYVIAGDIAQGGEGPDGRATASPEERASFTAWTIGPDDDPFDGLQYAPDLDALRDRVRALYGNDAWPRLLSRALSGPATGPVLKELAHWLKSHHAGLDPDPTAYPYISRAAGGAAKTRTTRARRRNARP</sequence>